<organism evidence="2 3">
    <name type="scientific">Steinernema glaseri</name>
    <dbReference type="NCBI Taxonomy" id="37863"/>
    <lineage>
        <taxon>Eukaryota</taxon>
        <taxon>Metazoa</taxon>
        <taxon>Ecdysozoa</taxon>
        <taxon>Nematoda</taxon>
        <taxon>Chromadorea</taxon>
        <taxon>Rhabditida</taxon>
        <taxon>Tylenchina</taxon>
        <taxon>Panagrolaimomorpha</taxon>
        <taxon>Strongyloidoidea</taxon>
        <taxon>Steinernematidae</taxon>
        <taxon>Steinernema</taxon>
    </lineage>
</organism>
<protein>
    <submittedName>
        <fullName evidence="3">Transmembrane protein</fullName>
    </submittedName>
</protein>
<sequence>MYLTRRLLLAAAKSRTSSAKNVPPPSFRDKANEWIASKWGRRFRIGLLGGTIIAYPIGSLIFNGPLLKYVFHKRHSVDENLPEGLQNLINTEYARWKERENRLDKDAVAYFSLQNKEDELDTVARGSLGVRMGARIALPFYARFETEDDVREYCRKNLEPLNFRGEPACVIWDSEAGRELIDSFLLSDKAKRFLIMRDLYSHDGWNAYASRAISWATWTTFSSIFTYWLHWSSRLCKGTALSFAVIYSLFVAVAWYASSEWYRLYRYMTDIYADSVSAHLSFDHCAGGKEYYWKMLKRNRILRDFTDNGFYQVKATGDVHGITTSILTRYDLLKDVSAEDDELLPVVEGDDF</sequence>
<dbReference type="PANTHER" id="PTHR21824">
    <property type="entry name" value="TRANSMEMBRANE PROTEIN 177"/>
    <property type="match status" value="1"/>
</dbReference>
<dbReference type="InterPro" id="IPR026620">
    <property type="entry name" value="TMEM177"/>
</dbReference>
<keyword evidence="1" id="KW-0472">Membrane</keyword>
<evidence type="ECO:0000256" key="1">
    <source>
        <dbReference type="SAM" id="Phobius"/>
    </source>
</evidence>
<feature type="transmembrane region" description="Helical" evidence="1">
    <location>
        <begin position="205"/>
        <end position="228"/>
    </location>
</feature>
<dbReference type="AlphaFoldDB" id="A0A1I7YBL4"/>
<dbReference type="WBParaSite" id="L893_g14722.t1">
    <property type="protein sequence ID" value="L893_g14722.t1"/>
    <property type="gene ID" value="L893_g14722"/>
</dbReference>
<proteinExistence type="predicted"/>
<feature type="transmembrane region" description="Helical" evidence="1">
    <location>
        <begin position="43"/>
        <end position="66"/>
    </location>
</feature>
<accession>A0A1I7YBL4</accession>
<keyword evidence="2" id="KW-1185">Reference proteome</keyword>
<evidence type="ECO:0000313" key="2">
    <source>
        <dbReference type="Proteomes" id="UP000095287"/>
    </source>
</evidence>
<dbReference type="Proteomes" id="UP000095287">
    <property type="component" value="Unplaced"/>
</dbReference>
<dbReference type="GO" id="GO:0016020">
    <property type="term" value="C:membrane"/>
    <property type="evidence" value="ECO:0007669"/>
    <property type="project" value="TreeGrafter"/>
</dbReference>
<dbReference type="PANTHER" id="PTHR21824:SF4">
    <property type="entry name" value="TRANSMEMBRANE PROTEIN 177"/>
    <property type="match status" value="1"/>
</dbReference>
<keyword evidence="1" id="KW-1133">Transmembrane helix</keyword>
<keyword evidence="1" id="KW-0812">Transmembrane</keyword>
<reference evidence="3" key="1">
    <citation type="submission" date="2016-11" db="UniProtKB">
        <authorList>
            <consortium name="WormBaseParasite"/>
        </authorList>
    </citation>
    <scope>IDENTIFICATION</scope>
</reference>
<evidence type="ECO:0000313" key="3">
    <source>
        <dbReference type="WBParaSite" id="L893_g14722.t1"/>
    </source>
</evidence>
<name>A0A1I7YBL4_9BILA</name>
<feature type="transmembrane region" description="Helical" evidence="1">
    <location>
        <begin position="240"/>
        <end position="258"/>
    </location>
</feature>